<reference evidence="1 2" key="1">
    <citation type="submission" date="2022-12" db="EMBL/GenBank/DDBJ databases">
        <title>Chromosome-level genome of Tegillarca granosa.</title>
        <authorList>
            <person name="Kim J."/>
        </authorList>
    </citation>
    <scope>NUCLEOTIDE SEQUENCE [LARGE SCALE GENOMIC DNA]</scope>
    <source>
        <strain evidence="1">Teg-2019</strain>
        <tissue evidence="1">Adductor muscle</tissue>
    </source>
</reference>
<name>A0ABQ9EJZ7_TEGGR</name>
<comment type="caution">
    <text evidence="1">The sequence shown here is derived from an EMBL/GenBank/DDBJ whole genome shotgun (WGS) entry which is preliminary data.</text>
</comment>
<sequence length="117" mass="13546">MSYLFRNLQITQIFNVFTDDVLNMSEPINYVTLVHNLRYNKAVSWCTVCNEALCTNCDNYHKVFEALRCHKLCPLEEIQSETRTITILYTTRSEENEAILYGPQTGMLCHMCDSAPP</sequence>
<keyword evidence="2" id="KW-1185">Reference proteome</keyword>
<organism evidence="1 2">
    <name type="scientific">Tegillarca granosa</name>
    <name type="common">Malaysian cockle</name>
    <name type="synonym">Anadara granosa</name>
    <dbReference type="NCBI Taxonomy" id="220873"/>
    <lineage>
        <taxon>Eukaryota</taxon>
        <taxon>Metazoa</taxon>
        <taxon>Spiralia</taxon>
        <taxon>Lophotrochozoa</taxon>
        <taxon>Mollusca</taxon>
        <taxon>Bivalvia</taxon>
        <taxon>Autobranchia</taxon>
        <taxon>Pteriomorphia</taxon>
        <taxon>Arcoida</taxon>
        <taxon>Arcoidea</taxon>
        <taxon>Arcidae</taxon>
        <taxon>Tegillarca</taxon>
    </lineage>
</organism>
<evidence type="ECO:0000313" key="1">
    <source>
        <dbReference type="EMBL" id="KAJ8305129.1"/>
    </source>
</evidence>
<protein>
    <submittedName>
        <fullName evidence="1">Uncharacterized protein</fullName>
    </submittedName>
</protein>
<dbReference type="Proteomes" id="UP001217089">
    <property type="component" value="Unassembled WGS sequence"/>
</dbReference>
<dbReference type="EMBL" id="JARBDR010000857">
    <property type="protein sequence ID" value="KAJ8305129.1"/>
    <property type="molecule type" value="Genomic_DNA"/>
</dbReference>
<dbReference type="CDD" id="cd19757">
    <property type="entry name" value="Bbox1"/>
    <property type="match status" value="1"/>
</dbReference>
<evidence type="ECO:0000313" key="2">
    <source>
        <dbReference type="Proteomes" id="UP001217089"/>
    </source>
</evidence>
<gene>
    <name evidence="1" type="ORF">KUTeg_017323</name>
</gene>
<accession>A0ABQ9EJZ7</accession>
<proteinExistence type="predicted"/>